<dbReference type="EMBL" id="MCBT01000004">
    <property type="protein sequence ID" value="OEG75576.1"/>
    <property type="molecule type" value="Genomic_DNA"/>
</dbReference>
<sequence>MAKFTVPLQVMVTAKKVIDSLGKVEVPIEVFYAAQTARAINNFPISGQRMPISYIRALLLAKWAEANANAELTLLEQPTAVTILSPAAYISVRCWP</sequence>
<dbReference type="InterPro" id="IPR051546">
    <property type="entry name" value="Aspartate_Ammonia-Lyase"/>
</dbReference>
<proteinExistence type="predicted"/>
<dbReference type="GO" id="GO:0005829">
    <property type="term" value="C:cytosol"/>
    <property type="evidence" value="ECO:0007669"/>
    <property type="project" value="TreeGrafter"/>
</dbReference>
<dbReference type="InterPro" id="IPR008948">
    <property type="entry name" value="L-Aspartase-like"/>
</dbReference>
<evidence type="ECO:0000313" key="1">
    <source>
        <dbReference type="EMBL" id="OEG75576.1"/>
    </source>
</evidence>
<dbReference type="PANTHER" id="PTHR42696:SF2">
    <property type="entry name" value="ASPARTATE AMMONIA-LYASE"/>
    <property type="match status" value="1"/>
</dbReference>
<protein>
    <submittedName>
        <fullName evidence="1">Uncharacterized protein</fullName>
    </submittedName>
</protein>
<dbReference type="SUPFAM" id="SSF48557">
    <property type="entry name" value="L-aspartase-like"/>
    <property type="match status" value="1"/>
</dbReference>
<dbReference type="GO" id="GO:0006531">
    <property type="term" value="P:aspartate metabolic process"/>
    <property type="evidence" value="ECO:0007669"/>
    <property type="project" value="TreeGrafter"/>
</dbReference>
<dbReference type="InterPro" id="IPR024083">
    <property type="entry name" value="Fumarase/histidase_N"/>
</dbReference>
<comment type="caution">
    <text evidence="1">The sequence shown here is derived from an EMBL/GenBank/DDBJ whole genome shotgun (WGS) entry which is preliminary data.</text>
</comment>
<dbReference type="Proteomes" id="UP000095230">
    <property type="component" value="Unassembled WGS sequence"/>
</dbReference>
<evidence type="ECO:0000313" key="2">
    <source>
        <dbReference type="Proteomes" id="UP000095230"/>
    </source>
</evidence>
<gene>
    <name evidence="1" type="ORF">BEL05_17280</name>
</gene>
<dbReference type="PANTHER" id="PTHR42696">
    <property type="entry name" value="ASPARTATE AMMONIA-LYASE"/>
    <property type="match status" value="1"/>
</dbReference>
<organism evidence="1 2">
    <name type="scientific">Shewanella colwelliana</name>
    <name type="common">Alteromonas colwelliana</name>
    <dbReference type="NCBI Taxonomy" id="23"/>
    <lineage>
        <taxon>Bacteria</taxon>
        <taxon>Pseudomonadati</taxon>
        <taxon>Pseudomonadota</taxon>
        <taxon>Gammaproteobacteria</taxon>
        <taxon>Alteromonadales</taxon>
        <taxon>Shewanellaceae</taxon>
        <taxon>Shewanella</taxon>
    </lineage>
</organism>
<dbReference type="GO" id="GO:0008797">
    <property type="term" value="F:aspartate ammonia-lyase activity"/>
    <property type="evidence" value="ECO:0007669"/>
    <property type="project" value="TreeGrafter"/>
</dbReference>
<name>A0A1E5IYJ5_SHECO</name>
<dbReference type="STRING" id="23.BEL05_17280"/>
<reference evidence="1 2" key="1">
    <citation type="submission" date="2016-07" db="EMBL/GenBank/DDBJ databases">
        <title>Whole-genome of two Shewanella species isolated from a digestive organ of sea cucumber Apostichopus japonicus Selenka 1867.</title>
        <authorList>
            <person name="Hong H.-H."/>
            <person name="Choi H."/>
            <person name="Cheon S."/>
            <person name="Oh J.-S."/>
            <person name="Lee H.-G."/>
            <person name="Park C."/>
        </authorList>
    </citation>
    <scope>NUCLEOTIDE SEQUENCE [LARGE SCALE GENOMIC DNA]</scope>
    <source>
        <strain evidence="1 2">CSB03KR</strain>
    </source>
</reference>
<dbReference type="Gene3D" id="1.10.275.10">
    <property type="entry name" value="Fumarase/aspartase (N-terminal domain)"/>
    <property type="match status" value="1"/>
</dbReference>
<dbReference type="RefSeq" id="WP_281179885.1">
    <property type="nucleotide sequence ID" value="NZ_MCBT01000004.1"/>
</dbReference>
<dbReference type="AlphaFoldDB" id="A0A1E5IYJ5"/>
<accession>A0A1E5IYJ5</accession>